<dbReference type="GO" id="GO:0006888">
    <property type="term" value="P:endoplasmic reticulum to Golgi vesicle-mediated transport"/>
    <property type="evidence" value="ECO:0007669"/>
    <property type="project" value="InterPro"/>
</dbReference>
<dbReference type="InterPro" id="IPR042042">
    <property type="entry name" value="Tip20p_domB"/>
</dbReference>
<dbReference type="Pfam" id="PF04437">
    <property type="entry name" value="RINT1_TIP1"/>
    <property type="match status" value="1"/>
</dbReference>
<proteinExistence type="predicted"/>
<dbReference type="AlphaFoldDB" id="A0A077X2F9"/>
<dbReference type="OrthoDB" id="407410at2759"/>
<dbReference type="Gene3D" id="1.20.58.670">
    <property type="entry name" value="Dsl1p vesicle tethering complex, Tip20p subunit, domain D"/>
    <property type="match status" value="1"/>
</dbReference>
<dbReference type="Gene3D" id="1.20.58.1420">
    <property type="entry name" value="Dsl1p vesicle tethering complex, Tip20p subunit, domain B"/>
    <property type="match status" value="1"/>
</dbReference>
<gene>
    <name evidence="1" type="ORF">LRAMOSA05400</name>
</gene>
<dbReference type="GO" id="GO:0070939">
    <property type="term" value="C:Dsl1/NZR complex"/>
    <property type="evidence" value="ECO:0007669"/>
    <property type="project" value="InterPro"/>
</dbReference>
<evidence type="ECO:0000313" key="1">
    <source>
        <dbReference type="EMBL" id="CDS13222.1"/>
    </source>
</evidence>
<dbReference type="PROSITE" id="PS51386">
    <property type="entry name" value="RINT1_TIP20"/>
    <property type="match status" value="1"/>
</dbReference>
<accession>A0A077X2F9</accession>
<evidence type="ECO:0008006" key="2">
    <source>
        <dbReference type="Google" id="ProtNLM"/>
    </source>
</evidence>
<protein>
    <recommendedName>
        <fullName evidence="2">TIP-1 family-domain-containing protein</fullName>
    </recommendedName>
</protein>
<reference evidence="1" key="1">
    <citation type="journal article" date="2014" name="Genome Announc.">
        <title>De novo whole-genome sequence and genome annotation of Lichtheimia ramosa.</title>
        <authorList>
            <person name="Linde J."/>
            <person name="Schwartze V."/>
            <person name="Binder U."/>
            <person name="Lass-Florl C."/>
            <person name="Voigt K."/>
            <person name="Horn F."/>
        </authorList>
    </citation>
    <scope>NUCLEOTIDE SEQUENCE</scope>
    <source>
        <strain evidence="1">JMRC FSU:6197</strain>
    </source>
</reference>
<dbReference type="GO" id="GO:0060628">
    <property type="term" value="P:regulation of ER to Golgi vesicle-mediated transport"/>
    <property type="evidence" value="ECO:0007669"/>
    <property type="project" value="TreeGrafter"/>
</dbReference>
<dbReference type="EMBL" id="LK023379">
    <property type="protein sequence ID" value="CDS13222.1"/>
    <property type="molecule type" value="Genomic_DNA"/>
</dbReference>
<dbReference type="InterPro" id="IPR007528">
    <property type="entry name" value="RINT1_Tip20"/>
</dbReference>
<organism evidence="1">
    <name type="scientific">Lichtheimia ramosa</name>
    <dbReference type="NCBI Taxonomy" id="688394"/>
    <lineage>
        <taxon>Eukaryota</taxon>
        <taxon>Fungi</taxon>
        <taxon>Fungi incertae sedis</taxon>
        <taxon>Mucoromycota</taxon>
        <taxon>Mucoromycotina</taxon>
        <taxon>Mucoromycetes</taxon>
        <taxon>Mucorales</taxon>
        <taxon>Lichtheimiaceae</taxon>
        <taxon>Lichtheimia</taxon>
    </lineage>
</organism>
<dbReference type="PANTHER" id="PTHR13520">
    <property type="entry name" value="RAD50-INTERACTING PROTEIN 1 RINT-1"/>
    <property type="match status" value="1"/>
</dbReference>
<sequence>MSEHTLTDFLNATFQTTNDIGRSSLNGLVSEKERHQTQLDQTLLQVKASTQTMLKELLDKSIAQKNDLDNLHTSLEETKQALDTCAEAATSTQAPLLDQLGTLAQKLNTLDNAKQYLKTLLVASDLEEKTTHLVKSDPAQAIDPYQQLVRLTSSIRSCLREATAEAQFQGLLSHLDYTTAKLYQDLFDILSRNFRHSLEQLQWPSPIKPPYGPQVKSKVEDFEAAFQNMLLLKRPEDMDKPFDPQTMSLLPINIMLEALTMRFKFHFESSKPTNRLDKPEWYLSHTKSTVASHLPLLLSTIQPIIDKNLGSTVSAKDCFIRGLLENVTRKLRTTVPKMTNKPHLMSHTIHEVLDFDNALRKDFAYEGCAMGDVILGNEKWFTAWFEAERRFAQKRYDEIAVDSQAFEPYAEEEKRPNDTVKSTKSSAKLIHLFESVTDSYKLIPSVDKKLRFFMGIQLWLLNQYLGRITSALDAFEALSLMRSVPVPGGLPESVTGVITSAETGGSIAALRRLCRWWASARVVCDTLRELADDDFFLTLQFELRDNVDLAVQVTTELKTMDPGLEFLDGAEAADKSLFAQALEAFGYLTERAENLMTRIIMKEWAADARMYVRRWQLLENGDQDDQELSSELYQPLQNFRLSCNFLACNLPTTEFITVYRHLSVEIDDWHMRNIIAPNRLTQTALKALAKDLELGLWSIGRQWVTKPENYMRKLKSEISSVS</sequence>
<dbReference type="PANTHER" id="PTHR13520:SF0">
    <property type="entry name" value="RAD50-INTERACTING PROTEIN 1"/>
    <property type="match status" value="1"/>
</dbReference>
<dbReference type="InterPro" id="IPR042044">
    <property type="entry name" value="EXOC6PINT-1/Sec15/Tip20_C_dom2"/>
</dbReference>
<dbReference type="GO" id="GO:0006890">
    <property type="term" value="P:retrograde vesicle-mediated transport, Golgi to endoplasmic reticulum"/>
    <property type="evidence" value="ECO:0007669"/>
    <property type="project" value="InterPro"/>
</dbReference>
<name>A0A077X2F9_9FUNG</name>